<feature type="transmembrane region" description="Helical" evidence="1">
    <location>
        <begin position="5"/>
        <end position="26"/>
    </location>
</feature>
<reference evidence="2 3" key="1">
    <citation type="submission" date="2021-06" db="EMBL/GenBank/DDBJ databases">
        <title>Bacillus sp. RD4P76, an endophyte from a halophyte.</title>
        <authorList>
            <person name="Sun J.-Q."/>
        </authorList>
    </citation>
    <scope>NUCLEOTIDE SEQUENCE [LARGE SCALE GENOMIC DNA]</scope>
    <source>
        <strain evidence="2 3">JCM 17098</strain>
    </source>
</reference>
<evidence type="ECO:0000313" key="2">
    <source>
        <dbReference type="EMBL" id="MBU9724206.1"/>
    </source>
</evidence>
<keyword evidence="1" id="KW-0472">Membrane</keyword>
<accession>A0ABS6K033</accession>
<keyword evidence="1" id="KW-0812">Transmembrane</keyword>
<dbReference type="EMBL" id="JAHQCR010000088">
    <property type="protein sequence ID" value="MBU9724206.1"/>
    <property type="molecule type" value="Genomic_DNA"/>
</dbReference>
<organism evidence="2 3">
    <name type="scientific">Evansella alkalicola</name>
    <dbReference type="NCBI Taxonomy" id="745819"/>
    <lineage>
        <taxon>Bacteria</taxon>
        <taxon>Bacillati</taxon>
        <taxon>Bacillota</taxon>
        <taxon>Bacilli</taxon>
        <taxon>Bacillales</taxon>
        <taxon>Bacillaceae</taxon>
        <taxon>Evansella</taxon>
    </lineage>
</organism>
<dbReference type="RefSeq" id="WP_088074854.1">
    <property type="nucleotide sequence ID" value="NZ_JAHQCR010000088.1"/>
</dbReference>
<keyword evidence="3" id="KW-1185">Reference proteome</keyword>
<proteinExistence type="predicted"/>
<keyword evidence="1" id="KW-1133">Transmembrane helix</keyword>
<dbReference type="Proteomes" id="UP000790580">
    <property type="component" value="Unassembled WGS sequence"/>
</dbReference>
<protein>
    <submittedName>
        <fullName evidence="2">Uncharacterized protein</fullName>
    </submittedName>
</protein>
<gene>
    <name evidence="2" type="ORF">KS407_22545</name>
</gene>
<name>A0ABS6K033_9BACI</name>
<evidence type="ECO:0000313" key="3">
    <source>
        <dbReference type="Proteomes" id="UP000790580"/>
    </source>
</evidence>
<evidence type="ECO:0000256" key="1">
    <source>
        <dbReference type="SAM" id="Phobius"/>
    </source>
</evidence>
<sequence>MKQNVIVFLIPLSVMILLFAFGFYTINQTPVITNEELESHVLLDLEAEAVNEGVEIDLTWRWTDVPEDNIVGNDFMEIIVYTEEMTPIQEVDWETGKLTLTQSGNPIYDTEDKVLTESGVAFTFPSKVEEEAIFGASGNITMFLQELDQSAAHVGVRYYHTWFDTPFDLAAGDDISAVIDDYGEAYWMIQRTIPLP</sequence>
<comment type="caution">
    <text evidence="2">The sequence shown here is derived from an EMBL/GenBank/DDBJ whole genome shotgun (WGS) entry which is preliminary data.</text>
</comment>